<evidence type="ECO:0000313" key="2">
    <source>
        <dbReference type="Proteomes" id="UP001055072"/>
    </source>
</evidence>
<comment type="caution">
    <text evidence="1">The sequence shown here is derived from an EMBL/GenBank/DDBJ whole genome shotgun (WGS) entry which is preliminary data.</text>
</comment>
<dbReference type="EMBL" id="MU274908">
    <property type="protein sequence ID" value="KAI0090367.1"/>
    <property type="molecule type" value="Genomic_DNA"/>
</dbReference>
<dbReference type="Proteomes" id="UP001055072">
    <property type="component" value="Unassembled WGS sequence"/>
</dbReference>
<organism evidence="1 2">
    <name type="scientific">Irpex rosettiformis</name>
    <dbReference type="NCBI Taxonomy" id="378272"/>
    <lineage>
        <taxon>Eukaryota</taxon>
        <taxon>Fungi</taxon>
        <taxon>Dikarya</taxon>
        <taxon>Basidiomycota</taxon>
        <taxon>Agaricomycotina</taxon>
        <taxon>Agaricomycetes</taxon>
        <taxon>Polyporales</taxon>
        <taxon>Irpicaceae</taxon>
        <taxon>Irpex</taxon>
    </lineage>
</organism>
<evidence type="ECO:0000313" key="1">
    <source>
        <dbReference type="EMBL" id="KAI0090367.1"/>
    </source>
</evidence>
<sequence length="325" mass="35292">MFLSTLVPWALLLPSLVLAKPVRRDTQAVPSFVLQYAPLSYLYSQEKYWPADVADHLTHVTPQEGGKNIASSVDFSTIGSLASDVYLTSKDDVESHPAWLGGIPTDSSGFTNAPATIIVVNKAGGITDAFYFYFYSYDHATYLDLQFGDHVGDWEHSMIRFVNGVPQFVYLSAHSGGAAYNFSAVTKQDGRPVTYIASGTHANYATPGAHQHDLPLLDDQTDKGHLWDITKNFRGFTYDVSAKSFALASGVAAGGSKEGSEGVGWLNFAGRWGDKQYPILIKDGQYCITSSECKFVDGPTGPEAKNLGRTAVCQDESDCDIKSSL</sequence>
<reference evidence="1" key="1">
    <citation type="journal article" date="2021" name="Environ. Microbiol.">
        <title>Gene family expansions and transcriptome signatures uncover fungal adaptations to wood decay.</title>
        <authorList>
            <person name="Hage H."/>
            <person name="Miyauchi S."/>
            <person name="Viragh M."/>
            <person name="Drula E."/>
            <person name="Min B."/>
            <person name="Chaduli D."/>
            <person name="Navarro D."/>
            <person name="Favel A."/>
            <person name="Norest M."/>
            <person name="Lesage-Meessen L."/>
            <person name="Balint B."/>
            <person name="Merenyi Z."/>
            <person name="de Eugenio L."/>
            <person name="Morin E."/>
            <person name="Martinez A.T."/>
            <person name="Baldrian P."/>
            <person name="Stursova M."/>
            <person name="Martinez M.J."/>
            <person name="Novotny C."/>
            <person name="Magnuson J.K."/>
            <person name="Spatafora J.W."/>
            <person name="Maurice S."/>
            <person name="Pangilinan J."/>
            <person name="Andreopoulos W."/>
            <person name="LaButti K."/>
            <person name="Hundley H."/>
            <person name="Na H."/>
            <person name="Kuo A."/>
            <person name="Barry K."/>
            <person name="Lipzen A."/>
            <person name="Henrissat B."/>
            <person name="Riley R."/>
            <person name="Ahrendt S."/>
            <person name="Nagy L.G."/>
            <person name="Grigoriev I.V."/>
            <person name="Martin F."/>
            <person name="Rosso M.N."/>
        </authorList>
    </citation>
    <scope>NUCLEOTIDE SEQUENCE</scope>
    <source>
        <strain evidence="1">CBS 384.51</strain>
    </source>
</reference>
<protein>
    <submittedName>
        <fullName evidence="1">Uncharacterized protein</fullName>
    </submittedName>
</protein>
<keyword evidence="2" id="KW-1185">Reference proteome</keyword>
<name>A0ACB8U7L5_9APHY</name>
<accession>A0ACB8U7L5</accession>
<gene>
    <name evidence="1" type="ORF">BDY19DRAFT_888239</name>
</gene>
<proteinExistence type="predicted"/>